<keyword evidence="6 10" id="KW-0547">Nucleotide-binding</keyword>
<dbReference type="PANTHER" id="PTHR11088:SF60">
    <property type="entry name" value="TRNA DIMETHYLALLYLTRANSFERASE"/>
    <property type="match status" value="1"/>
</dbReference>
<evidence type="ECO:0000256" key="2">
    <source>
        <dbReference type="ARBA" id="ARBA00003213"/>
    </source>
</evidence>
<evidence type="ECO:0000313" key="14">
    <source>
        <dbReference type="EMBL" id="TWT55097.1"/>
    </source>
</evidence>
<dbReference type="Gene3D" id="3.40.50.300">
    <property type="entry name" value="P-loop containing nucleotide triphosphate hydrolases"/>
    <property type="match status" value="1"/>
</dbReference>
<keyword evidence="4 10" id="KW-0808">Transferase</keyword>
<name>A0A5C5WWL2_9BACT</name>
<dbReference type="RefSeq" id="WP_146515030.1">
    <property type="nucleotide sequence ID" value="NZ_SJPI01000001.1"/>
</dbReference>
<dbReference type="Gene3D" id="1.10.20.140">
    <property type="match status" value="1"/>
</dbReference>
<evidence type="ECO:0000256" key="3">
    <source>
        <dbReference type="ARBA" id="ARBA00005842"/>
    </source>
</evidence>
<dbReference type="NCBIfam" id="TIGR00174">
    <property type="entry name" value="miaA"/>
    <property type="match status" value="1"/>
</dbReference>
<evidence type="ECO:0000256" key="5">
    <source>
        <dbReference type="ARBA" id="ARBA00022694"/>
    </source>
</evidence>
<keyword evidence="8 10" id="KW-0460">Magnesium</keyword>
<evidence type="ECO:0000256" key="7">
    <source>
        <dbReference type="ARBA" id="ARBA00022840"/>
    </source>
</evidence>
<dbReference type="InterPro" id="IPR027417">
    <property type="entry name" value="P-loop_NTPase"/>
</dbReference>
<dbReference type="GO" id="GO:0052381">
    <property type="term" value="F:tRNA dimethylallyltransferase activity"/>
    <property type="evidence" value="ECO:0007669"/>
    <property type="project" value="UniProtKB-UniRule"/>
</dbReference>
<comment type="similarity">
    <text evidence="3 10 13">Belongs to the IPP transferase family.</text>
</comment>
<evidence type="ECO:0000256" key="10">
    <source>
        <dbReference type="HAMAP-Rule" id="MF_00185"/>
    </source>
</evidence>
<dbReference type="GO" id="GO:0006400">
    <property type="term" value="P:tRNA modification"/>
    <property type="evidence" value="ECO:0007669"/>
    <property type="project" value="TreeGrafter"/>
</dbReference>
<accession>A0A5C5WWL2</accession>
<evidence type="ECO:0000256" key="4">
    <source>
        <dbReference type="ARBA" id="ARBA00022679"/>
    </source>
</evidence>
<evidence type="ECO:0000256" key="8">
    <source>
        <dbReference type="ARBA" id="ARBA00022842"/>
    </source>
</evidence>
<evidence type="ECO:0000256" key="1">
    <source>
        <dbReference type="ARBA" id="ARBA00001946"/>
    </source>
</evidence>
<organism evidence="14 15">
    <name type="scientific">Rubripirellula amarantea</name>
    <dbReference type="NCBI Taxonomy" id="2527999"/>
    <lineage>
        <taxon>Bacteria</taxon>
        <taxon>Pseudomonadati</taxon>
        <taxon>Planctomycetota</taxon>
        <taxon>Planctomycetia</taxon>
        <taxon>Pirellulales</taxon>
        <taxon>Pirellulaceae</taxon>
        <taxon>Rubripirellula</taxon>
    </lineage>
</organism>
<dbReference type="EC" id="2.5.1.75" evidence="10"/>
<comment type="caution">
    <text evidence="10">Lacks conserved residue(s) required for the propagation of feature annotation.</text>
</comment>
<evidence type="ECO:0000256" key="11">
    <source>
        <dbReference type="RuleBase" id="RU003783"/>
    </source>
</evidence>
<feature type="binding site" evidence="10">
    <location>
        <begin position="20"/>
        <end position="27"/>
    </location>
    <ligand>
        <name>ATP</name>
        <dbReference type="ChEBI" id="CHEBI:30616"/>
    </ligand>
</feature>
<evidence type="ECO:0000313" key="15">
    <source>
        <dbReference type="Proteomes" id="UP000316598"/>
    </source>
</evidence>
<comment type="subunit">
    <text evidence="10">Monomer.</text>
</comment>
<dbReference type="Pfam" id="PF01715">
    <property type="entry name" value="IPPT"/>
    <property type="match status" value="1"/>
</dbReference>
<dbReference type="InterPro" id="IPR018022">
    <property type="entry name" value="IPT"/>
</dbReference>
<feature type="site" description="Interaction with substrate tRNA" evidence="10">
    <location>
        <position position="133"/>
    </location>
</feature>
<dbReference type="Proteomes" id="UP000316598">
    <property type="component" value="Unassembled WGS sequence"/>
</dbReference>
<dbReference type="AlphaFoldDB" id="A0A5C5WWL2"/>
<comment type="function">
    <text evidence="2 10 12">Catalyzes the transfer of a dimethylallyl group onto the adenine at position 37 in tRNAs that read codons beginning with uridine, leading to the formation of N6-(dimethylallyl)adenosine (i(6)A).</text>
</comment>
<protein>
    <recommendedName>
        <fullName evidence="10">tRNA dimethylallyltransferase</fullName>
        <ecNumber evidence="10">2.5.1.75</ecNumber>
    </recommendedName>
    <alternativeName>
        <fullName evidence="10">Dimethylallyl diphosphate:tRNA dimethylallyltransferase</fullName>
        <shortName evidence="10">DMAPP:tRNA dimethylallyltransferase</shortName>
        <shortName evidence="10">DMATase</shortName>
    </alternativeName>
    <alternativeName>
        <fullName evidence="10">Isopentenyl-diphosphate:tRNA isopentenyltransferase</fullName>
        <shortName evidence="10">IPP transferase</shortName>
        <shortName evidence="10">IPPT</shortName>
        <shortName evidence="10">IPTase</shortName>
    </alternativeName>
</protein>
<evidence type="ECO:0000256" key="9">
    <source>
        <dbReference type="ARBA" id="ARBA00049563"/>
    </source>
</evidence>
<dbReference type="EMBL" id="SJPI01000001">
    <property type="protein sequence ID" value="TWT55097.1"/>
    <property type="molecule type" value="Genomic_DNA"/>
</dbReference>
<dbReference type="SUPFAM" id="SSF52540">
    <property type="entry name" value="P-loop containing nucleoside triphosphate hydrolases"/>
    <property type="match status" value="1"/>
</dbReference>
<comment type="catalytic activity">
    <reaction evidence="9 10 11">
        <text>adenosine(37) in tRNA + dimethylallyl diphosphate = N(6)-dimethylallyladenosine(37) in tRNA + diphosphate</text>
        <dbReference type="Rhea" id="RHEA:26482"/>
        <dbReference type="Rhea" id="RHEA-COMP:10162"/>
        <dbReference type="Rhea" id="RHEA-COMP:10375"/>
        <dbReference type="ChEBI" id="CHEBI:33019"/>
        <dbReference type="ChEBI" id="CHEBI:57623"/>
        <dbReference type="ChEBI" id="CHEBI:74411"/>
        <dbReference type="ChEBI" id="CHEBI:74415"/>
        <dbReference type="EC" id="2.5.1.75"/>
    </reaction>
</comment>
<comment type="caution">
    <text evidence="14">The sequence shown here is derived from an EMBL/GenBank/DDBJ whole genome shotgun (WGS) entry which is preliminary data.</text>
</comment>
<feature type="region of interest" description="Interaction with substrate tRNA" evidence="10">
    <location>
        <begin position="45"/>
        <end position="48"/>
    </location>
</feature>
<reference evidence="14 15" key="1">
    <citation type="submission" date="2019-02" db="EMBL/GenBank/DDBJ databases">
        <title>Deep-cultivation of Planctomycetes and their phenomic and genomic characterization uncovers novel biology.</title>
        <authorList>
            <person name="Wiegand S."/>
            <person name="Jogler M."/>
            <person name="Boedeker C."/>
            <person name="Pinto D."/>
            <person name="Vollmers J."/>
            <person name="Rivas-Marin E."/>
            <person name="Kohn T."/>
            <person name="Peeters S.H."/>
            <person name="Heuer A."/>
            <person name="Rast P."/>
            <person name="Oberbeckmann S."/>
            <person name="Bunk B."/>
            <person name="Jeske O."/>
            <person name="Meyerdierks A."/>
            <person name="Storesund J.E."/>
            <person name="Kallscheuer N."/>
            <person name="Luecker S."/>
            <person name="Lage O.M."/>
            <person name="Pohl T."/>
            <person name="Merkel B.J."/>
            <person name="Hornburger P."/>
            <person name="Mueller R.-W."/>
            <person name="Bruemmer F."/>
            <person name="Labrenz M."/>
            <person name="Spormann A.M."/>
            <person name="Op Den Camp H."/>
            <person name="Overmann J."/>
            <person name="Amann R."/>
            <person name="Jetten M.S.M."/>
            <person name="Mascher T."/>
            <person name="Medema M.H."/>
            <person name="Devos D.P."/>
            <person name="Kaster A.-K."/>
            <person name="Ovreas L."/>
            <person name="Rohde M."/>
            <person name="Galperin M.Y."/>
            <person name="Jogler C."/>
        </authorList>
    </citation>
    <scope>NUCLEOTIDE SEQUENCE [LARGE SCALE GENOMIC DNA]</scope>
    <source>
        <strain evidence="14 15">Pla22</strain>
    </source>
</reference>
<dbReference type="InterPro" id="IPR039657">
    <property type="entry name" value="Dimethylallyltransferase"/>
</dbReference>
<feature type="site" description="Interaction with substrate tRNA" evidence="10">
    <location>
        <position position="111"/>
    </location>
</feature>
<dbReference type="HAMAP" id="MF_00185">
    <property type="entry name" value="IPP_trans"/>
    <property type="match status" value="1"/>
</dbReference>
<keyword evidence="5 10" id="KW-0819">tRNA processing</keyword>
<dbReference type="PANTHER" id="PTHR11088">
    <property type="entry name" value="TRNA DIMETHYLALLYLTRANSFERASE"/>
    <property type="match status" value="1"/>
</dbReference>
<comment type="cofactor">
    <cofactor evidence="1 10">
        <name>Mg(2+)</name>
        <dbReference type="ChEBI" id="CHEBI:18420"/>
    </cofactor>
</comment>
<dbReference type="GO" id="GO:0005524">
    <property type="term" value="F:ATP binding"/>
    <property type="evidence" value="ECO:0007669"/>
    <property type="project" value="UniProtKB-UniRule"/>
</dbReference>
<dbReference type="OrthoDB" id="9776390at2"/>
<feature type="binding site" evidence="10">
    <location>
        <begin position="22"/>
        <end position="27"/>
    </location>
    <ligand>
        <name>substrate</name>
    </ligand>
</feature>
<evidence type="ECO:0000256" key="6">
    <source>
        <dbReference type="ARBA" id="ARBA00022741"/>
    </source>
</evidence>
<evidence type="ECO:0000256" key="13">
    <source>
        <dbReference type="RuleBase" id="RU003785"/>
    </source>
</evidence>
<gene>
    <name evidence="10 14" type="primary">miaA</name>
    <name evidence="14" type="ORF">Pla22_27510</name>
</gene>
<evidence type="ECO:0000256" key="12">
    <source>
        <dbReference type="RuleBase" id="RU003784"/>
    </source>
</evidence>
<keyword evidence="15" id="KW-1185">Reference proteome</keyword>
<sequence length="315" mass="35476">MQDAETTFPPLIDKAYVLTGATASGKSSLGLDWAERVGGEILSLDSIAVYRDMDIGTAKPTADQIARVPHHLINLVDPAEEFSVACYMRAAHQAVNEICSRGKVPIFVGGTPMFLKGILRGFDPGPPADWEFRKSVERDVQEHGVEALRERLRQVDPLAEHRINTNDVRRMIRALEVSRATGVPISHRQIQFEKQVSPDQCNVNALMWPRDQLHARINERVEAMFQAGLVGEVQSLLDRPGGMSRTARQAVGYREVIEHLDGTIDLDTAKEQVAAHTRRLARRQETWFRSFKEIRHIEMSEGCDPEQALQQLQQR</sequence>
<proteinExistence type="inferred from homology"/>
<keyword evidence="7 10" id="KW-0067">ATP-binding</keyword>